<evidence type="ECO:0000256" key="4">
    <source>
        <dbReference type="PROSITE-ProRule" id="PRU00433"/>
    </source>
</evidence>
<evidence type="ECO:0000256" key="2">
    <source>
        <dbReference type="ARBA" id="ARBA00022723"/>
    </source>
</evidence>
<gene>
    <name evidence="6" type="ORF">ETAA8_49950</name>
</gene>
<dbReference type="Pfam" id="PF00034">
    <property type="entry name" value="Cytochrom_C"/>
    <property type="match status" value="1"/>
</dbReference>
<keyword evidence="3 4" id="KW-0408">Iron</keyword>
<dbReference type="InterPro" id="IPR009056">
    <property type="entry name" value="Cyt_c-like_dom"/>
</dbReference>
<reference evidence="6 7" key="1">
    <citation type="submission" date="2019-02" db="EMBL/GenBank/DDBJ databases">
        <title>Deep-cultivation of Planctomycetes and their phenomic and genomic characterization uncovers novel biology.</title>
        <authorList>
            <person name="Wiegand S."/>
            <person name="Jogler M."/>
            <person name="Boedeker C."/>
            <person name="Pinto D."/>
            <person name="Vollmers J."/>
            <person name="Rivas-Marin E."/>
            <person name="Kohn T."/>
            <person name="Peeters S.H."/>
            <person name="Heuer A."/>
            <person name="Rast P."/>
            <person name="Oberbeckmann S."/>
            <person name="Bunk B."/>
            <person name="Jeske O."/>
            <person name="Meyerdierks A."/>
            <person name="Storesund J.E."/>
            <person name="Kallscheuer N."/>
            <person name="Luecker S."/>
            <person name="Lage O.M."/>
            <person name="Pohl T."/>
            <person name="Merkel B.J."/>
            <person name="Hornburger P."/>
            <person name="Mueller R.-W."/>
            <person name="Bruemmer F."/>
            <person name="Labrenz M."/>
            <person name="Spormann A.M."/>
            <person name="Op den Camp H."/>
            <person name="Overmann J."/>
            <person name="Amann R."/>
            <person name="Jetten M.S.M."/>
            <person name="Mascher T."/>
            <person name="Medema M.H."/>
            <person name="Devos D.P."/>
            <person name="Kaster A.-K."/>
            <person name="Ovreas L."/>
            <person name="Rohde M."/>
            <person name="Galperin M.Y."/>
            <person name="Jogler C."/>
        </authorList>
    </citation>
    <scope>NUCLEOTIDE SEQUENCE [LARGE SCALE GENOMIC DNA]</scope>
    <source>
        <strain evidence="6 7">ETA_A8</strain>
    </source>
</reference>
<evidence type="ECO:0000256" key="3">
    <source>
        <dbReference type="ARBA" id="ARBA00023004"/>
    </source>
</evidence>
<dbReference type="InterPro" id="IPR013428">
    <property type="entry name" value="Membrane-bound_put_N"/>
</dbReference>
<dbReference type="PANTHER" id="PTHR33546:SF1">
    <property type="entry name" value="LARGE, MULTIFUNCTIONAL SECRETED PROTEIN"/>
    <property type="match status" value="1"/>
</dbReference>
<dbReference type="GO" id="GO:0009055">
    <property type="term" value="F:electron transfer activity"/>
    <property type="evidence" value="ECO:0007669"/>
    <property type="project" value="InterPro"/>
</dbReference>
<evidence type="ECO:0000259" key="5">
    <source>
        <dbReference type="PROSITE" id="PS51007"/>
    </source>
</evidence>
<dbReference type="PANTHER" id="PTHR33546">
    <property type="entry name" value="LARGE, MULTIFUNCTIONAL SECRETED PROTEIN-RELATED"/>
    <property type="match status" value="1"/>
</dbReference>
<dbReference type="SUPFAM" id="SSF63829">
    <property type="entry name" value="Calcium-dependent phosphotriesterase"/>
    <property type="match status" value="1"/>
</dbReference>
<dbReference type="InterPro" id="IPR055557">
    <property type="entry name" value="DUF7133"/>
</dbReference>
<evidence type="ECO:0000256" key="1">
    <source>
        <dbReference type="ARBA" id="ARBA00022617"/>
    </source>
</evidence>
<keyword evidence="1 4" id="KW-0349">Heme</keyword>
<dbReference type="PROSITE" id="PS51007">
    <property type="entry name" value="CYTC"/>
    <property type="match status" value="1"/>
</dbReference>
<evidence type="ECO:0000313" key="7">
    <source>
        <dbReference type="Proteomes" id="UP000315017"/>
    </source>
</evidence>
<name>A0A517YI38_9BACT</name>
<keyword evidence="2 4" id="KW-0479">Metal-binding</keyword>
<dbReference type="NCBIfam" id="TIGR02604">
    <property type="entry name" value="Piru_Ver_Nterm"/>
    <property type="match status" value="1"/>
</dbReference>
<dbReference type="InterPro" id="IPR036909">
    <property type="entry name" value="Cyt_c-like_dom_sf"/>
</dbReference>
<dbReference type="SUPFAM" id="SSF46626">
    <property type="entry name" value="Cytochrome c"/>
    <property type="match status" value="1"/>
</dbReference>
<protein>
    <submittedName>
        <fullName evidence="6">Cytochrome c</fullName>
    </submittedName>
</protein>
<dbReference type="GO" id="GO:0046872">
    <property type="term" value="F:metal ion binding"/>
    <property type="evidence" value="ECO:0007669"/>
    <property type="project" value="UniProtKB-KW"/>
</dbReference>
<dbReference type="AlphaFoldDB" id="A0A517YI38"/>
<dbReference type="NCBIfam" id="TIGR02603">
    <property type="entry name" value="CxxCH_TIGR02603"/>
    <property type="match status" value="1"/>
</dbReference>
<dbReference type="Pfam" id="PF23500">
    <property type="entry name" value="DUF7133"/>
    <property type="match status" value="1"/>
</dbReference>
<dbReference type="Gene3D" id="2.120.10.30">
    <property type="entry name" value="TolB, C-terminal domain"/>
    <property type="match status" value="1"/>
</dbReference>
<dbReference type="KEGG" id="aagg:ETAA8_49950"/>
<dbReference type="Proteomes" id="UP000315017">
    <property type="component" value="Chromosome"/>
</dbReference>
<organism evidence="6 7">
    <name type="scientific">Anatilimnocola aggregata</name>
    <dbReference type="NCBI Taxonomy" id="2528021"/>
    <lineage>
        <taxon>Bacteria</taxon>
        <taxon>Pseudomonadati</taxon>
        <taxon>Planctomycetota</taxon>
        <taxon>Planctomycetia</taxon>
        <taxon>Pirellulales</taxon>
        <taxon>Pirellulaceae</taxon>
        <taxon>Anatilimnocola</taxon>
    </lineage>
</organism>
<dbReference type="EMBL" id="CP036274">
    <property type="protein sequence ID" value="QDU29879.1"/>
    <property type="molecule type" value="Genomic_DNA"/>
</dbReference>
<dbReference type="InterPro" id="IPR011042">
    <property type="entry name" value="6-blade_b-propeller_TolB-like"/>
</dbReference>
<evidence type="ECO:0000313" key="6">
    <source>
        <dbReference type="EMBL" id="QDU29879.1"/>
    </source>
</evidence>
<dbReference type="Gene3D" id="1.10.760.10">
    <property type="entry name" value="Cytochrome c-like domain"/>
    <property type="match status" value="1"/>
</dbReference>
<accession>A0A517YI38</accession>
<sequence length="984" mass="108613">MLAWAGIAAAQTETSTASAPLLPAEALTKFQLAEPDLQIELAAAEPDVIDPVAIRFDERGRMWAVEMRDYPLGPPVGDKPLSRIRVLEDRDADGRFETGTTFAEGLSFVTGLQPWRGGVIVTLAGRIAWMKDSDGDGKVDIDETWFTGFAEQNSQLRANHPRLALDNHVYVANGLRGGVVVNKRLPDEKPIDLRGRDFRFDPLTGKAEAISGNGQFGMCFDDWGNRFTCTNRNPVIHVVLEDRYLKLAPKIPIAAVVQDVAAAGEKSKVFPISRAWTTSNLHAGTFTAACGVHVYRGDTLRTVIDTNSVFTCDPTGNFVHREIMTPDGPSFTSKPAYEGKEFLASTDEWFRPVSIETGPDGCLYIVDMYRCVIEHPDFVPDELKKRPDQRLGDDKGRIWRIVPKNSVPKERRQAPFARETASFLTFPNQLTNENSWQRETTQRLLLTKELLSEKSIDVTLTKVLRSIALGAESPQARIHAMWILRGHEQLNGDLVAKQMTAMQADVCRQSLLLAEGMPLDDLKLVHAALIARPDSTAPLQFQTFLFEMSQLRLFDLPSPPIRPYLPSDGTNRWLQSAILLRYQERLPELCSRAIYYDKKSQSREFFFQLAQFAGSQGADEDAALVMLHLINREDDSEPIKTQVAVLEGLAHGMKNRGKNLLDVFHREAPSQFVLGGGLLPHILEDVATLKNKQPADVIQSAIRALGYMPAESSTESLLLSFSAVGDDLKPAVIAGIAQQGKYADVTWQELLIKYESQPLGVKRALIDNSFRRTDGPKLLMEQVAAGVIQPAEIDPLRRKQLLESKDAAIKKQAAELFAALNPANRQQALEEYQPVLTLAADGNRGKIVFEKNCSNCHRVGDVGVNVAPDISDSRTKTAAQILADIIQPNRAIDSNFLGYQVLLADGTIASGLLAAETSTSITLKQPGGKTLTLARDEIEQLKATGVSLMPDGLEKNIPPADMADLLAYLKGWRYLDGKTPLSPK</sequence>
<dbReference type="GO" id="GO:0020037">
    <property type="term" value="F:heme binding"/>
    <property type="evidence" value="ECO:0007669"/>
    <property type="project" value="InterPro"/>
</dbReference>
<proteinExistence type="predicted"/>
<dbReference type="InterPro" id="IPR013427">
    <property type="entry name" value="Haem-bd_dom_put"/>
</dbReference>
<keyword evidence="7" id="KW-1185">Reference proteome</keyword>
<feature type="domain" description="Cytochrome c" evidence="5">
    <location>
        <begin position="840"/>
        <end position="973"/>
    </location>
</feature>